<dbReference type="InterPro" id="IPR009291">
    <property type="entry name" value="Vps62"/>
</dbReference>
<evidence type="ECO:0008006" key="4">
    <source>
        <dbReference type="Google" id="ProtNLM"/>
    </source>
</evidence>
<keyword evidence="3" id="KW-1185">Reference proteome</keyword>
<name>A0A9P7V4D8_9AGAR</name>
<proteinExistence type="predicted"/>
<dbReference type="PANTHER" id="PTHR48174:SF5">
    <property type="entry name" value="VACUOLAR PROTEIN SORTING-ASSOCIATED PROTEIN 62"/>
    <property type="match status" value="1"/>
</dbReference>
<dbReference type="Pfam" id="PF06101">
    <property type="entry name" value="Vps62"/>
    <property type="match status" value="1"/>
</dbReference>
<dbReference type="AlphaFoldDB" id="A0A9P7V4D8"/>
<sequence>MHSTSRSFLRFASLVSVLATFAWSSYGSASPENTALAQKYAPQWRFHKDEIYYASTVEWFLVNVDQVDDSGATINANPTVQTVDDPANKGSGLYLATDIDANRDGWLKGINPLQDPSNVAVYTFVAPKANGVTDIYYWLFTPFNEAKDVPVIGRVGDHVGDWERLAVRTVNGEATQVDYHAHSDTGSTVPFSEAPKFDNGARPIAYIAKGSHGIWETADTHTYVDAVIFKLQDLTSDDGVYWDTRDSLVTYNFPDTFSGPDDWLNYKGVYGNKGTTDCWWHIFYDECAITTGPPGPYRTDVMGAAFTGTLPSGPEALDPAKWDMQGPLSQVLGFASDSNNSSFTIHLNAPSSENLVGLNVTCSPADAGSASQFRFVTSRIALGSGSNKLLHPPRAPRTPVSPNMLLVCVPILRRVSGLAEHELSRRIPRTRMCVGLRQQ</sequence>
<dbReference type="OrthoDB" id="188042at2759"/>
<comment type="caution">
    <text evidence="2">The sequence shown here is derived from an EMBL/GenBank/DDBJ whole genome shotgun (WGS) entry which is preliminary data.</text>
</comment>
<reference evidence="2" key="1">
    <citation type="journal article" date="2021" name="Genome Biol. Evol.">
        <title>The assembled and annotated genome of the fairy-ring fungus Marasmius oreades.</title>
        <authorList>
            <person name="Hiltunen M."/>
            <person name="Ament-Velasquez S.L."/>
            <person name="Johannesson H."/>
        </authorList>
    </citation>
    <scope>NUCLEOTIDE SEQUENCE</scope>
    <source>
        <strain evidence="2">03SP1</strain>
    </source>
</reference>
<dbReference type="Proteomes" id="UP001049176">
    <property type="component" value="Chromosome 1"/>
</dbReference>
<dbReference type="PANTHER" id="PTHR48174">
    <property type="entry name" value="DUF946 FAMILY PROTEIN"/>
    <property type="match status" value="1"/>
</dbReference>
<dbReference type="EMBL" id="CM032181">
    <property type="protein sequence ID" value="KAG7100149.1"/>
    <property type="molecule type" value="Genomic_DNA"/>
</dbReference>
<gene>
    <name evidence="2" type="ORF">E1B28_001928</name>
</gene>
<feature type="signal peptide" evidence="1">
    <location>
        <begin position="1"/>
        <end position="29"/>
    </location>
</feature>
<keyword evidence="1" id="KW-0732">Signal</keyword>
<organism evidence="2 3">
    <name type="scientific">Marasmius oreades</name>
    <name type="common">fairy-ring Marasmius</name>
    <dbReference type="NCBI Taxonomy" id="181124"/>
    <lineage>
        <taxon>Eukaryota</taxon>
        <taxon>Fungi</taxon>
        <taxon>Dikarya</taxon>
        <taxon>Basidiomycota</taxon>
        <taxon>Agaricomycotina</taxon>
        <taxon>Agaricomycetes</taxon>
        <taxon>Agaricomycetidae</taxon>
        <taxon>Agaricales</taxon>
        <taxon>Marasmiineae</taxon>
        <taxon>Marasmiaceae</taxon>
        <taxon>Marasmius</taxon>
    </lineage>
</organism>
<evidence type="ECO:0000313" key="3">
    <source>
        <dbReference type="Proteomes" id="UP001049176"/>
    </source>
</evidence>
<evidence type="ECO:0000313" key="2">
    <source>
        <dbReference type="EMBL" id="KAG7100149.1"/>
    </source>
</evidence>
<evidence type="ECO:0000256" key="1">
    <source>
        <dbReference type="SAM" id="SignalP"/>
    </source>
</evidence>
<feature type="chain" id="PRO_5040364744" description="Vacuolar protein sorting-associated protein 62" evidence="1">
    <location>
        <begin position="30"/>
        <end position="439"/>
    </location>
</feature>
<dbReference type="RefSeq" id="XP_043016619.1">
    <property type="nucleotide sequence ID" value="XM_043147905.1"/>
</dbReference>
<dbReference type="KEGG" id="more:E1B28_001928"/>
<protein>
    <recommendedName>
        <fullName evidence="4">Vacuolar protein sorting-associated protein 62</fullName>
    </recommendedName>
</protein>
<accession>A0A9P7V4D8</accession>
<dbReference type="GeneID" id="66071004"/>